<dbReference type="Proteomes" id="UP000799118">
    <property type="component" value="Unassembled WGS sequence"/>
</dbReference>
<gene>
    <name evidence="1" type="ORF">BT96DRAFT_922224</name>
</gene>
<organism evidence="1 2">
    <name type="scientific">Gymnopus androsaceus JB14</name>
    <dbReference type="NCBI Taxonomy" id="1447944"/>
    <lineage>
        <taxon>Eukaryota</taxon>
        <taxon>Fungi</taxon>
        <taxon>Dikarya</taxon>
        <taxon>Basidiomycota</taxon>
        <taxon>Agaricomycotina</taxon>
        <taxon>Agaricomycetes</taxon>
        <taxon>Agaricomycetidae</taxon>
        <taxon>Agaricales</taxon>
        <taxon>Marasmiineae</taxon>
        <taxon>Omphalotaceae</taxon>
        <taxon>Gymnopus</taxon>
    </lineage>
</organism>
<proteinExistence type="predicted"/>
<sequence>MVYISVSFVPQEPESEIERWFPAKLKQNSSKVDASITTLKALLKLISVCIILIF</sequence>
<keyword evidence="2" id="KW-1185">Reference proteome</keyword>
<name>A0A6A4HEX6_9AGAR</name>
<evidence type="ECO:0000313" key="2">
    <source>
        <dbReference type="Proteomes" id="UP000799118"/>
    </source>
</evidence>
<protein>
    <submittedName>
        <fullName evidence="1">Uncharacterized protein</fullName>
    </submittedName>
</protein>
<evidence type="ECO:0000313" key="1">
    <source>
        <dbReference type="EMBL" id="KAE9396263.1"/>
    </source>
</evidence>
<accession>A0A6A4HEX6</accession>
<dbReference type="EMBL" id="ML769516">
    <property type="protein sequence ID" value="KAE9396263.1"/>
    <property type="molecule type" value="Genomic_DNA"/>
</dbReference>
<dbReference type="AlphaFoldDB" id="A0A6A4HEX6"/>
<reference evidence="1" key="1">
    <citation type="journal article" date="2019" name="Environ. Microbiol.">
        <title>Fungal ecological strategies reflected in gene transcription - a case study of two litter decomposers.</title>
        <authorList>
            <person name="Barbi F."/>
            <person name="Kohler A."/>
            <person name="Barry K."/>
            <person name="Baskaran P."/>
            <person name="Daum C."/>
            <person name="Fauchery L."/>
            <person name="Ihrmark K."/>
            <person name="Kuo A."/>
            <person name="LaButti K."/>
            <person name="Lipzen A."/>
            <person name="Morin E."/>
            <person name="Grigoriev I.V."/>
            <person name="Henrissat B."/>
            <person name="Lindahl B."/>
            <person name="Martin F."/>
        </authorList>
    </citation>
    <scope>NUCLEOTIDE SEQUENCE</scope>
    <source>
        <strain evidence="1">JB14</strain>
    </source>
</reference>